<evidence type="ECO:0000256" key="1">
    <source>
        <dbReference type="SAM" id="MobiDB-lite"/>
    </source>
</evidence>
<organism evidence="2 3">
    <name type="scientific">Alkalispirochaeta sphaeroplastigenens</name>
    <dbReference type="NCBI Taxonomy" id="1187066"/>
    <lineage>
        <taxon>Bacteria</taxon>
        <taxon>Pseudomonadati</taxon>
        <taxon>Spirochaetota</taxon>
        <taxon>Spirochaetia</taxon>
        <taxon>Spirochaetales</taxon>
        <taxon>Spirochaetaceae</taxon>
        <taxon>Alkalispirochaeta</taxon>
    </lineage>
</organism>
<proteinExistence type="predicted"/>
<feature type="region of interest" description="Disordered" evidence="1">
    <location>
        <begin position="1"/>
        <end position="25"/>
    </location>
</feature>
<dbReference type="Proteomes" id="UP000237350">
    <property type="component" value="Unassembled WGS sequence"/>
</dbReference>
<gene>
    <name evidence="2" type="ORF">AU468_07010</name>
</gene>
<accession>A0A2S4JR35</accession>
<dbReference type="AlphaFoldDB" id="A0A2S4JR35"/>
<keyword evidence="3" id="KW-1185">Reference proteome</keyword>
<sequence length="107" mass="12037">MSGEKSVPGKKSVSGEKSVPGERGDTIEVAGEYRFRHEAEQARDILRSREIESIVWSDDGGGIYPPVGFIERYLVKVFSRHRDEAREILQAFGLEGVPGGEDDRFRR</sequence>
<reference evidence="3" key="1">
    <citation type="submission" date="2015-12" db="EMBL/GenBank/DDBJ databases">
        <authorList>
            <person name="Lodha T.D."/>
            <person name="Chintalapati S."/>
            <person name="Chintalapati V.R."/>
            <person name="Sravanthi T."/>
        </authorList>
    </citation>
    <scope>NUCLEOTIDE SEQUENCE [LARGE SCALE GENOMIC DNA]</scope>
    <source>
        <strain evidence="3">JC133</strain>
    </source>
</reference>
<dbReference type="EMBL" id="LPWH01000063">
    <property type="protein sequence ID" value="POR01997.1"/>
    <property type="molecule type" value="Genomic_DNA"/>
</dbReference>
<comment type="caution">
    <text evidence="2">The sequence shown here is derived from an EMBL/GenBank/DDBJ whole genome shotgun (WGS) entry which is preliminary data.</text>
</comment>
<name>A0A2S4JR35_9SPIO</name>
<evidence type="ECO:0008006" key="4">
    <source>
        <dbReference type="Google" id="ProtNLM"/>
    </source>
</evidence>
<dbReference type="RefSeq" id="WP_103680093.1">
    <property type="nucleotide sequence ID" value="NZ_LPWH01000063.1"/>
</dbReference>
<evidence type="ECO:0000313" key="2">
    <source>
        <dbReference type="EMBL" id="POR01997.1"/>
    </source>
</evidence>
<evidence type="ECO:0000313" key="3">
    <source>
        <dbReference type="Proteomes" id="UP000237350"/>
    </source>
</evidence>
<protein>
    <recommendedName>
        <fullName evidence="4">DUF2007 domain-containing protein</fullName>
    </recommendedName>
</protein>